<keyword evidence="3" id="KW-1185">Reference proteome</keyword>
<evidence type="ECO:0000256" key="1">
    <source>
        <dbReference type="SAM" id="MobiDB-lite"/>
    </source>
</evidence>
<comment type="caution">
    <text evidence="2">The sequence shown here is derived from an EMBL/GenBank/DDBJ whole genome shotgun (WGS) entry which is preliminary data.</text>
</comment>
<proteinExistence type="predicted"/>
<feature type="region of interest" description="Disordered" evidence="1">
    <location>
        <begin position="79"/>
        <end position="392"/>
    </location>
</feature>
<evidence type="ECO:0000313" key="2">
    <source>
        <dbReference type="EMBL" id="KAK2102909.1"/>
    </source>
</evidence>
<dbReference type="EMBL" id="JASSZA010000009">
    <property type="protein sequence ID" value="KAK2102909.1"/>
    <property type="molecule type" value="Genomic_DNA"/>
</dbReference>
<feature type="compositionally biased region" description="Pro residues" evidence="1">
    <location>
        <begin position="299"/>
        <end position="318"/>
    </location>
</feature>
<name>A0ABQ9V1N7_SAGOE</name>
<feature type="compositionally biased region" description="Low complexity" evidence="1">
    <location>
        <begin position="248"/>
        <end position="259"/>
    </location>
</feature>
<feature type="compositionally biased region" description="Polar residues" evidence="1">
    <location>
        <begin position="323"/>
        <end position="335"/>
    </location>
</feature>
<sequence>MFPSPSLGKPVKEPESLPYPGLASLWMWTQDPPKPKSRNALGKVSHIPQKYDSPDFQMRLQGMEPCAKAEALCELNKVRRSRSQEPPELSIQGCNPPEREDQLGASNVPSHAFTARLEELQVEKVPGEEAAIPGSETLTGTHVRPHPGEAGAPNGPQKSHISQQDPPVGAEERGAPAPPSDPQTPASAPPAWAHPETAVAGRGGGASQKLSASAADAPPASPLPGSVPSTWRPETRAVAPSHRVGRIRSSGAAARAGAATFPRQRLQRVWLIRPPLLPTLPGPSPLASPIQPAAAARPAPAPRSPSVPLLPLPAPRPHAVPSAGSTASHRAQSPESAPRPAGGESPEPSWVPRLRVRGSFQGPVVVLEEAASPDESAPPVEKLPSGHSLSRR</sequence>
<feature type="compositionally biased region" description="Polar residues" evidence="1">
    <location>
        <begin position="156"/>
        <end position="165"/>
    </location>
</feature>
<feature type="compositionally biased region" description="Basic and acidic residues" evidence="1">
    <location>
        <begin position="116"/>
        <end position="127"/>
    </location>
</feature>
<organism evidence="2 3">
    <name type="scientific">Saguinus oedipus</name>
    <name type="common">Cotton-top tamarin</name>
    <name type="synonym">Oedipomidas oedipus</name>
    <dbReference type="NCBI Taxonomy" id="9490"/>
    <lineage>
        <taxon>Eukaryota</taxon>
        <taxon>Metazoa</taxon>
        <taxon>Chordata</taxon>
        <taxon>Craniata</taxon>
        <taxon>Vertebrata</taxon>
        <taxon>Euteleostomi</taxon>
        <taxon>Mammalia</taxon>
        <taxon>Eutheria</taxon>
        <taxon>Euarchontoglires</taxon>
        <taxon>Primates</taxon>
        <taxon>Haplorrhini</taxon>
        <taxon>Platyrrhini</taxon>
        <taxon>Cebidae</taxon>
        <taxon>Callitrichinae</taxon>
        <taxon>Saguinus</taxon>
    </lineage>
</organism>
<gene>
    <name evidence="2" type="ORF">P7K49_020576</name>
</gene>
<feature type="compositionally biased region" description="Low complexity" evidence="1">
    <location>
        <begin position="211"/>
        <end position="226"/>
    </location>
</feature>
<dbReference type="Proteomes" id="UP001266305">
    <property type="component" value="Unassembled WGS sequence"/>
</dbReference>
<protein>
    <submittedName>
        <fullName evidence="2">Uncharacterized protein</fullName>
    </submittedName>
</protein>
<feature type="compositionally biased region" description="Low complexity" evidence="1">
    <location>
        <begin position="287"/>
        <end position="298"/>
    </location>
</feature>
<accession>A0ABQ9V1N7</accession>
<reference evidence="2 3" key="1">
    <citation type="submission" date="2023-05" db="EMBL/GenBank/DDBJ databases">
        <title>B98-5 Cell Line De Novo Hybrid Assembly: An Optical Mapping Approach.</title>
        <authorList>
            <person name="Kananen K."/>
            <person name="Auerbach J.A."/>
            <person name="Kautto E."/>
            <person name="Blachly J.S."/>
        </authorList>
    </citation>
    <scope>NUCLEOTIDE SEQUENCE [LARGE SCALE GENOMIC DNA]</scope>
    <source>
        <strain evidence="2">B95-8</strain>
        <tissue evidence="2">Cell line</tissue>
    </source>
</reference>
<feature type="compositionally biased region" description="Pro residues" evidence="1">
    <location>
        <begin position="275"/>
        <end position="286"/>
    </location>
</feature>
<evidence type="ECO:0000313" key="3">
    <source>
        <dbReference type="Proteomes" id="UP001266305"/>
    </source>
</evidence>